<feature type="compositionally biased region" description="Basic and acidic residues" evidence="5">
    <location>
        <begin position="156"/>
        <end position="165"/>
    </location>
</feature>
<organism evidence="7 8">
    <name type="scientific">Zopfia rhizophila CBS 207.26</name>
    <dbReference type="NCBI Taxonomy" id="1314779"/>
    <lineage>
        <taxon>Eukaryota</taxon>
        <taxon>Fungi</taxon>
        <taxon>Dikarya</taxon>
        <taxon>Ascomycota</taxon>
        <taxon>Pezizomycotina</taxon>
        <taxon>Dothideomycetes</taxon>
        <taxon>Dothideomycetes incertae sedis</taxon>
        <taxon>Zopfiaceae</taxon>
        <taxon>Zopfia</taxon>
    </lineage>
</organism>
<gene>
    <name evidence="7" type="ORF">K469DRAFT_676307</name>
</gene>
<evidence type="ECO:0000256" key="5">
    <source>
        <dbReference type="SAM" id="MobiDB-lite"/>
    </source>
</evidence>
<evidence type="ECO:0000256" key="1">
    <source>
        <dbReference type="ARBA" id="ARBA00022723"/>
    </source>
</evidence>
<dbReference type="Gene3D" id="3.30.40.10">
    <property type="entry name" value="Zinc/RING finger domain, C3HC4 (zinc finger)"/>
    <property type="match status" value="1"/>
</dbReference>
<dbReference type="SUPFAM" id="SSF57850">
    <property type="entry name" value="RING/U-box"/>
    <property type="match status" value="1"/>
</dbReference>
<name>A0A6A6DI56_9PEZI</name>
<feature type="region of interest" description="Disordered" evidence="5">
    <location>
        <begin position="546"/>
        <end position="570"/>
    </location>
</feature>
<accession>A0A6A6DI56</accession>
<keyword evidence="2 4" id="KW-0863">Zinc-finger</keyword>
<evidence type="ECO:0000259" key="6">
    <source>
        <dbReference type="PROSITE" id="PS50089"/>
    </source>
</evidence>
<keyword evidence="1" id="KW-0479">Metal-binding</keyword>
<proteinExistence type="predicted"/>
<evidence type="ECO:0000313" key="7">
    <source>
        <dbReference type="EMBL" id="KAF2178128.1"/>
    </source>
</evidence>
<dbReference type="EMBL" id="ML994678">
    <property type="protein sequence ID" value="KAF2178128.1"/>
    <property type="molecule type" value="Genomic_DNA"/>
</dbReference>
<reference evidence="7" key="1">
    <citation type="journal article" date="2020" name="Stud. Mycol.">
        <title>101 Dothideomycetes genomes: a test case for predicting lifestyles and emergence of pathogens.</title>
        <authorList>
            <person name="Haridas S."/>
            <person name="Albert R."/>
            <person name="Binder M."/>
            <person name="Bloem J."/>
            <person name="Labutti K."/>
            <person name="Salamov A."/>
            <person name="Andreopoulos B."/>
            <person name="Baker S."/>
            <person name="Barry K."/>
            <person name="Bills G."/>
            <person name="Bluhm B."/>
            <person name="Cannon C."/>
            <person name="Castanera R."/>
            <person name="Culley D."/>
            <person name="Daum C."/>
            <person name="Ezra D."/>
            <person name="Gonzalez J."/>
            <person name="Henrissat B."/>
            <person name="Kuo A."/>
            <person name="Liang C."/>
            <person name="Lipzen A."/>
            <person name="Lutzoni F."/>
            <person name="Magnuson J."/>
            <person name="Mondo S."/>
            <person name="Nolan M."/>
            <person name="Ohm R."/>
            <person name="Pangilinan J."/>
            <person name="Park H.-J."/>
            <person name="Ramirez L."/>
            <person name="Alfaro M."/>
            <person name="Sun H."/>
            <person name="Tritt A."/>
            <person name="Yoshinaga Y."/>
            <person name="Zwiers L.-H."/>
            <person name="Turgeon B."/>
            <person name="Goodwin S."/>
            <person name="Spatafora J."/>
            <person name="Crous P."/>
            <person name="Grigoriev I."/>
        </authorList>
    </citation>
    <scope>NUCLEOTIDE SEQUENCE</scope>
    <source>
        <strain evidence="7">CBS 207.26</strain>
    </source>
</reference>
<dbReference type="AlphaFoldDB" id="A0A6A6DI56"/>
<feature type="region of interest" description="Disordered" evidence="5">
    <location>
        <begin position="1"/>
        <end position="30"/>
    </location>
</feature>
<dbReference type="InterPro" id="IPR017907">
    <property type="entry name" value="Znf_RING_CS"/>
</dbReference>
<dbReference type="OrthoDB" id="428577at2759"/>
<dbReference type="Proteomes" id="UP000800200">
    <property type="component" value="Unassembled WGS sequence"/>
</dbReference>
<feature type="region of interest" description="Disordered" evidence="5">
    <location>
        <begin position="145"/>
        <end position="166"/>
    </location>
</feature>
<dbReference type="InterPro" id="IPR013083">
    <property type="entry name" value="Znf_RING/FYVE/PHD"/>
</dbReference>
<dbReference type="GO" id="GO:0008270">
    <property type="term" value="F:zinc ion binding"/>
    <property type="evidence" value="ECO:0007669"/>
    <property type="project" value="UniProtKB-KW"/>
</dbReference>
<sequence length="807" mass="89086">MVSIAPRSTNLSRTEDDRHPTSNHSRETTMTAIPVANQEVEVVVEGLRKKLPQDCKNPEERYTERIRLLESEPLSTLWIKLRELGYDSPDSIGEGDRSYLHYGVRNKLRPYEEIEVVEGQSENVKSININERIIAKANRQYGKPIEFNVSDTPSGDPKRPTKSIRDNGGFCVSFQRTTRMPDDNKLHQLPASLGTCDLFNVNAYADRLPDNITEVGGVFLPMWQREAVWINFDMGVGRWATKYAVRVFVGRVNAVSGLLMDEDPSQKEGQNSQQDYVVIPGQQWLDGICVAPGVVRQFVAMPLGSGYTVEGQKSSEEKYGGLQIEVIPELRTVLRFWTRNNDDHVKLSATGSVNLDRAKGLDEMKTPAELGLRSGDKIRSYPAAMIYTEPFKIVDLLDRDGSATMKATYYYPSAYSRQPQSARHGSPYSLDIASETTAHMPAKASTRPAPHKAPPVPQVVTFGPPKPQGVTLGSPVIHGNNIGEPSGIHLGAHPPLPPPSASLYTDKIGATEAFKETVSKSHTSSLGNSSKHDSKIRVVSHGIPASSYLSHSHGDDSGGQRSSHSHGPEGIVEDESLAHSIGDLEVEDDTLIDVETKDLKAMGLAAGGKLVQDIYKDPYPATIWNHDAARIVHVHILDPASCEKVTHIVPPPPPIDAKTYAEQDGPFFVVEEQVDNRVEGGDFDNVKSVSQMDKKAGVTTEPEFDPLKPKMCTACSLRLCDCIIRPCDHQFCNMCIKKLEREGEQDPVLARKNWKCPTCNKSVSHVAGFSAPMNLPGEEPMRMKVPVHVLNIEDGRARFTSIQKTRI</sequence>
<evidence type="ECO:0000313" key="8">
    <source>
        <dbReference type="Proteomes" id="UP000800200"/>
    </source>
</evidence>
<feature type="compositionally biased region" description="Polar residues" evidence="5">
    <location>
        <begin position="1"/>
        <end position="12"/>
    </location>
</feature>
<dbReference type="PROSITE" id="PS00518">
    <property type="entry name" value="ZF_RING_1"/>
    <property type="match status" value="1"/>
</dbReference>
<evidence type="ECO:0000256" key="3">
    <source>
        <dbReference type="ARBA" id="ARBA00022833"/>
    </source>
</evidence>
<feature type="domain" description="RING-type" evidence="6">
    <location>
        <begin position="712"/>
        <end position="760"/>
    </location>
</feature>
<dbReference type="InterPro" id="IPR001841">
    <property type="entry name" value="Znf_RING"/>
</dbReference>
<keyword evidence="3" id="KW-0862">Zinc</keyword>
<protein>
    <recommendedName>
        <fullName evidence="6">RING-type domain-containing protein</fullName>
    </recommendedName>
</protein>
<feature type="compositionally biased region" description="Basic and acidic residues" evidence="5">
    <location>
        <begin position="13"/>
        <end position="27"/>
    </location>
</feature>
<evidence type="ECO:0000256" key="2">
    <source>
        <dbReference type="ARBA" id="ARBA00022771"/>
    </source>
</evidence>
<evidence type="ECO:0000256" key="4">
    <source>
        <dbReference type="PROSITE-ProRule" id="PRU00175"/>
    </source>
</evidence>
<keyword evidence="8" id="KW-1185">Reference proteome</keyword>
<dbReference type="PROSITE" id="PS50089">
    <property type="entry name" value="ZF_RING_2"/>
    <property type="match status" value="1"/>
</dbReference>